<feature type="signal peptide" evidence="1">
    <location>
        <begin position="1"/>
        <end position="24"/>
    </location>
</feature>
<reference evidence="3 4" key="1">
    <citation type="submission" date="2011-06" db="EMBL/GenBank/DDBJ databases">
        <title>The draft genome of Thiocapsa marina 5811.</title>
        <authorList>
            <consortium name="US DOE Joint Genome Institute (JGI-PGF)"/>
            <person name="Lucas S."/>
            <person name="Han J."/>
            <person name="Cheng J.-F."/>
            <person name="Goodwin L."/>
            <person name="Pitluck S."/>
            <person name="Peters L."/>
            <person name="Land M.L."/>
            <person name="Hauser L."/>
            <person name="Vogl K."/>
            <person name="Liu Z."/>
            <person name="Imhoff J."/>
            <person name="Thiel V."/>
            <person name="Frigaard N.-U."/>
            <person name="Bryant D."/>
            <person name="Woyke T.J."/>
        </authorList>
    </citation>
    <scope>NUCLEOTIDE SEQUENCE [LARGE SCALE GENOMIC DNA]</scope>
    <source>
        <strain evidence="3 4">5811</strain>
    </source>
</reference>
<dbReference type="CDD" id="cd02440">
    <property type="entry name" value="AdoMet_MTases"/>
    <property type="match status" value="1"/>
</dbReference>
<dbReference type="STRING" id="768671.ThimaDRAFT_3623"/>
<evidence type="ECO:0000313" key="3">
    <source>
        <dbReference type="EMBL" id="EGV17157.1"/>
    </source>
</evidence>
<name>F9UFC0_9GAMM</name>
<dbReference type="InterPro" id="IPR029063">
    <property type="entry name" value="SAM-dependent_MTases_sf"/>
</dbReference>
<dbReference type="PANTHER" id="PTHR42912:SF86">
    <property type="entry name" value="BLL4992 PROTEIN"/>
    <property type="match status" value="1"/>
</dbReference>
<gene>
    <name evidence="3" type="ORF">ThimaDRAFT_3623</name>
</gene>
<dbReference type="Proteomes" id="UP000005459">
    <property type="component" value="Unassembled WGS sequence"/>
</dbReference>
<keyword evidence="3" id="KW-0489">Methyltransferase</keyword>
<dbReference type="Pfam" id="PF13649">
    <property type="entry name" value="Methyltransf_25"/>
    <property type="match status" value="1"/>
</dbReference>
<dbReference type="AlphaFoldDB" id="F9UFC0"/>
<keyword evidence="4" id="KW-1185">Reference proteome</keyword>
<dbReference type="SUPFAM" id="SSF53335">
    <property type="entry name" value="S-adenosyl-L-methionine-dependent methyltransferases"/>
    <property type="match status" value="1"/>
</dbReference>
<dbReference type="InterPro" id="IPR041698">
    <property type="entry name" value="Methyltransf_25"/>
</dbReference>
<dbReference type="eggNOG" id="COG2226">
    <property type="taxonomic scope" value="Bacteria"/>
</dbReference>
<dbReference type="RefSeq" id="WP_007194495.1">
    <property type="nucleotide sequence ID" value="NZ_AFWV01000012.1"/>
</dbReference>
<feature type="domain" description="Methyltransferase" evidence="2">
    <location>
        <begin position="91"/>
        <end position="186"/>
    </location>
</feature>
<feature type="chain" id="PRO_5003387816" evidence="1">
    <location>
        <begin position="25"/>
        <end position="245"/>
    </location>
</feature>
<dbReference type="PANTHER" id="PTHR42912">
    <property type="entry name" value="METHYLTRANSFERASE"/>
    <property type="match status" value="1"/>
</dbReference>
<evidence type="ECO:0000259" key="2">
    <source>
        <dbReference type="Pfam" id="PF13649"/>
    </source>
</evidence>
<keyword evidence="1" id="KW-0732">Signal</keyword>
<evidence type="ECO:0000256" key="1">
    <source>
        <dbReference type="SAM" id="SignalP"/>
    </source>
</evidence>
<dbReference type="PATRIC" id="fig|768671.3.peg.3825"/>
<protein>
    <submittedName>
        <fullName evidence="3">Methyltransferase type 12</fullName>
    </submittedName>
</protein>
<accession>F9UFC0</accession>
<evidence type="ECO:0000313" key="4">
    <source>
        <dbReference type="Proteomes" id="UP000005459"/>
    </source>
</evidence>
<keyword evidence="3" id="KW-0808">Transferase</keyword>
<organism evidence="3 4">
    <name type="scientific">Thiocapsa marina 5811</name>
    <dbReference type="NCBI Taxonomy" id="768671"/>
    <lineage>
        <taxon>Bacteria</taxon>
        <taxon>Pseudomonadati</taxon>
        <taxon>Pseudomonadota</taxon>
        <taxon>Gammaproteobacteria</taxon>
        <taxon>Chromatiales</taxon>
        <taxon>Chromatiaceae</taxon>
        <taxon>Thiocapsa</taxon>
    </lineage>
</organism>
<sequence>MKPWNPRLLLVAGLCLLAALPALAESEPAADSLYSFHAPSRDGIGKTYFGREISQVMGHQGAAWLERRTRVVEEQPDRVVAGMGLAPDAQVADIGAGTGYFTFRIAEAVPTGRVYAVDVQPEMLDVLHKRIERRAITNVTPVLGTEDDPKLPADSVDAVLLVDAYHEFAHPFEMMQGIRSALRPGGRVFLIEYRGEDPRIPIKPLHKMTQAQAITELEAVGLRWIETLDILPTQHFMVFEKPAEG</sequence>
<dbReference type="GO" id="GO:0008168">
    <property type="term" value="F:methyltransferase activity"/>
    <property type="evidence" value="ECO:0007669"/>
    <property type="project" value="UniProtKB-KW"/>
</dbReference>
<proteinExistence type="predicted"/>
<dbReference type="GO" id="GO:0032259">
    <property type="term" value="P:methylation"/>
    <property type="evidence" value="ECO:0007669"/>
    <property type="project" value="UniProtKB-KW"/>
</dbReference>
<dbReference type="Gene3D" id="3.40.50.150">
    <property type="entry name" value="Vaccinia Virus protein VP39"/>
    <property type="match status" value="1"/>
</dbReference>
<dbReference type="EMBL" id="AFWV01000012">
    <property type="protein sequence ID" value="EGV17157.1"/>
    <property type="molecule type" value="Genomic_DNA"/>
</dbReference>
<dbReference type="InterPro" id="IPR050508">
    <property type="entry name" value="Methyltransf_Superfamily"/>
</dbReference>